<feature type="compositionally biased region" description="Low complexity" evidence="1">
    <location>
        <begin position="7"/>
        <end position="22"/>
    </location>
</feature>
<dbReference type="Proteomes" id="UP001498421">
    <property type="component" value="Unassembled WGS sequence"/>
</dbReference>
<reference evidence="2 3" key="1">
    <citation type="journal article" date="2025" name="Microbiol. Resour. Announc.">
        <title>Draft genome sequences for Neonectria magnoliae and Neonectria punicea, canker pathogens of Liriodendron tulipifera and Acer saccharum in West Virginia.</title>
        <authorList>
            <person name="Petronek H.M."/>
            <person name="Kasson M.T."/>
            <person name="Metheny A.M."/>
            <person name="Stauder C.M."/>
            <person name="Lovett B."/>
            <person name="Lynch S.C."/>
            <person name="Garnas J.R."/>
            <person name="Kasson L.R."/>
            <person name="Stajich J.E."/>
        </authorList>
    </citation>
    <scope>NUCLEOTIDE SEQUENCE [LARGE SCALE GENOMIC DNA]</scope>
    <source>
        <strain evidence="2 3">NRRL 64651</strain>
    </source>
</reference>
<evidence type="ECO:0000313" key="2">
    <source>
        <dbReference type="EMBL" id="KAK7423242.1"/>
    </source>
</evidence>
<feature type="region of interest" description="Disordered" evidence="1">
    <location>
        <begin position="1"/>
        <end position="22"/>
    </location>
</feature>
<accession>A0ABR1HR06</accession>
<protein>
    <recommendedName>
        <fullName evidence="4">C2H2-type domain-containing protein</fullName>
    </recommendedName>
</protein>
<evidence type="ECO:0000256" key="1">
    <source>
        <dbReference type="SAM" id="MobiDB-lite"/>
    </source>
</evidence>
<name>A0ABR1HR06_9HYPO</name>
<evidence type="ECO:0008006" key="4">
    <source>
        <dbReference type="Google" id="ProtNLM"/>
    </source>
</evidence>
<evidence type="ECO:0000313" key="3">
    <source>
        <dbReference type="Proteomes" id="UP001498421"/>
    </source>
</evidence>
<organism evidence="2 3">
    <name type="scientific">Neonectria magnoliae</name>
    <dbReference type="NCBI Taxonomy" id="2732573"/>
    <lineage>
        <taxon>Eukaryota</taxon>
        <taxon>Fungi</taxon>
        <taxon>Dikarya</taxon>
        <taxon>Ascomycota</taxon>
        <taxon>Pezizomycotina</taxon>
        <taxon>Sordariomycetes</taxon>
        <taxon>Hypocreomycetidae</taxon>
        <taxon>Hypocreales</taxon>
        <taxon>Nectriaceae</taxon>
        <taxon>Neonectria</taxon>
    </lineage>
</organism>
<proteinExistence type="predicted"/>
<dbReference type="EMBL" id="JAZAVK010000100">
    <property type="protein sequence ID" value="KAK7423242.1"/>
    <property type="molecule type" value="Genomic_DNA"/>
</dbReference>
<keyword evidence="3" id="KW-1185">Reference proteome</keyword>
<gene>
    <name evidence="2" type="ORF">QQZ08_009138</name>
</gene>
<comment type="caution">
    <text evidence="2">The sequence shown here is derived from an EMBL/GenBank/DDBJ whole genome shotgun (WGS) entry which is preliminary data.</text>
</comment>
<sequence length="326" mass="35163">MAAHTGQNEASSIDASSSSNIQDPAVRGPRFCCPYETYHEDGGNIYCGVPCLKNPEGGFENIARLKSHLLDNHSEQYVCCHCGKSLKRDRSSTHGKDKCRAASVKCLMSPQQTNQLKRIVSDEPKAQWYKLLELVVPSLGKELKHMIPWYIPPKQRLLIVNSGNTNPIAAPPHSSTQSTAGTFEPAVSRASAQDVASIPNPLDANSGYMGAWTDPNSMTSDQAIAAINLALPNPYDTTERAVPGFPPVGSRSGFLSVSISGSQHQLENLVPSRATVRLAMSNLAMIDNCLATVETRVPGHRNNVPQARKYLAAAANLLDAVKDSVC</sequence>